<organism evidence="2 3">
    <name type="scientific">Lactobacillus equicursoris DSM 19284 = JCM 14600 = CIP 110162</name>
    <dbReference type="NCBI Taxonomy" id="1293597"/>
    <lineage>
        <taxon>Bacteria</taxon>
        <taxon>Bacillati</taxon>
        <taxon>Bacillota</taxon>
        <taxon>Bacilli</taxon>
        <taxon>Lactobacillales</taxon>
        <taxon>Lactobacillaceae</taxon>
        <taxon>Lactobacillus</taxon>
    </lineage>
</organism>
<proteinExistence type="predicted"/>
<protein>
    <submittedName>
        <fullName evidence="2">Membrane protein</fullName>
    </submittedName>
</protein>
<feature type="transmembrane region" description="Helical" evidence="1">
    <location>
        <begin position="231"/>
        <end position="251"/>
    </location>
</feature>
<reference evidence="2 3" key="1">
    <citation type="journal article" date="2015" name="Genome Announc.">
        <title>Expanding the biotechnology potential of lactobacilli through comparative genomics of 213 strains and associated genera.</title>
        <authorList>
            <person name="Sun Z."/>
            <person name="Harris H.M."/>
            <person name="McCann A."/>
            <person name="Guo C."/>
            <person name="Argimon S."/>
            <person name="Zhang W."/>
            <person name="Yang X."/>
            <person name="Jeffery I.B."/>
            <person name="Cooney J.C."/>
            <person name="Kagawa T.F."/>
            <person name="Liu W."/>
            <person name="Song Y."/>
            <person name="Salvetti E."/>
            <person name="Wrobel A."/>
            <person name="Rasinkangas P."/>
            <person name="Parkhill J."/>
            <person name="Rea M.C."/>
            <person name="O'Sullivan O."/>
            <person name="Ritari J."/>
            <person name="Douillard F.P."/>
            <person name="Paul Ross R."/>
            <person name="Yang R."/>
            <person name="Briner A.E."/>
            <person name="Felis G.E."/>
            <person name="de Vos W.M."/>
            <person name="Barrangou R."/>
            <person name="Klaenhammer T.R."/>
            <person name="Caufield P.W."/>
            <person name="Cui Y."/>
            <person name="Zhang H."/>
            <person name="O'Toole P.W."/>
        </authorList>
    </citation>
    <scope>NUCLEOTIDE SEQUENCE [LARGE SCALE GENOMIC DNA]</scope>
    <source>
        <strain evidence="2 3">DSM 19284</strain>
    </source>
</reference>
<dbReference type="eggNOG" id="ENOG50309K7">
    <property type="taxonomic scope" value="Bacteria"/>
</dbReference>
<name>K0NZR0_9LACO</name>
<feature type="transmembrane region" description="Helical" evidence="1">
    <location>
        <begin position="200"/>
        <end position="219"/>
    </location>
</feature>
<dbReference type="PATRIC" id="fig|1293597.4.peg.1174"/>
<feature type="transmembrane region" description="Helical" evidence="1">
    <location>
        <begin position="43"/>
        <end position="63"/>
    </location>
</feature>
<sequence>MVMAKLSRRQYQEQQERRQAGAEHLQVDSAGQSRSRDHLKLNFWQIFADRPYVSVIMLGLALFFILAKWWIALAIVVVLVIAGIFVIGHSHHPDQVLSLEFKLKASRKLSMIKALQLLGSTVMFLAAYMRQIVSVDFSSAGTTDSLTQVQGLLSSRGTYGQQGSYFLSLFNQLTGGSLWGTYRYATNSSQMMDSHAGTMIIFWIFLLMLAPAFCILSQFFKEPYSRHTMTVASLIATISFALTPNLMHGWVVQYAVENQLSQAAAEKAVQVGSMVYPAIISAVFVLILAIYREIKQDQFN</sequence>
<comment type="caution">
    <text evidence="2">The sequence shown here is derived from an EMBL/GenBank/DDBJ whole genome shotgun (WGS) entry which is preliminary data.</text>
</comment>
<keyword evidence="1" id="KW-1133">Transmembrane helix</keyword>
<keyword evidence="3" id="KW-1185">Reference proteome</keyword>
<accession>K0NZR0</accession>
<feature type="transmembrane region" description="Helical" evidence="1">
    <location>
        <begin position="69"/>
        <end position="88"/>
    </location>
</feature>
<dbReference type="Proteomes" id="UP000051074">
    <property type="component" value="Unassembled WGS sequence"/>
</dbReference>
<feature type="transmembrane region" description="Helical" evidence="1">
    <location>
        <begin position="271"/>
        <end position="291"/>
    </location>
</feature>
<dbReference type="STRING" id="1293597.FC20_GL001094"/>
<dbReference type="AlphaFoldDB" id="K0NZR0"/>
<dbReference type="EMBL" id="AZDU01000033">
    <property type="protein sequence ID" value="KRL00953.1"/>
    <property type="molecule type" value="Genomic_DNA"/>
</dbReference>
<gene>
    <name evidence="2" type="ORF">FC20_GL001094</name>
</gene>
<feature type="transmembrane region" description="Helical" evidence="1">
    <location>
        <begin position="109"/>
        <end position="129"/>
    </location>
</feature>
<evidence type="ECO:0000256" key="1">
    <source>
        <dbReference type="SAM" id="Phobius"/>
    </source>
</evidence>
<evidence type="ECO:0000313" key="3">
    <source>
        <dbReference type="Proteomes" id="UP000051074"/>
    </source>
</evidence>
<evidence type="ECO:0000313" key="2">
    <source>
        <dbReference type="EMBL" id="KRL00953.1"/>
    </source>
</evidence>
<keyword evidence="1" id="KW-0812">Transmembrane</keyword>
<keyword evidence="1" id="KW-0472">Membrane</keyword>